<accession>A0A3M7M6I2</accession>
<organism evidence="1 2">
    <name type="scientific">Pyrenophora seminiperda CCB06</name>
    <dbReference type="NCBI Taxonomy" id="1302712"/>
    <lineage>
        <taxon>Eukaryota</taxon>
        <taxon>Fungi</taxon>
        <taxon>Dikarya</taxon>
        <taxon>Ascomycota</taxon>
        <taxon>Pezizomycotina</taxon>
        <taxon>Dothideomycetes</taxon>
        <taxon>Pleosporomycetidae</taxon>
        <taxon>Pleosporales</taxon>
        <taxon>Pleosporineae</taxon>
        <taxon>Pleosporaceae</taxon>
        <taxon>Pyrenophora</taxon>
    </lineage>
</organism>
<reference evidence="1 2" key="1">
    <citation type="journal article" date="2014" name="PLoS ONE">
        <title>De novo Genome Assembly of the Fungal Plant Pathogen Pyrenophora semeniperda.</title>
        <authorList>
            <person name="Soliai M.M."/>
            <person name="Meyer S.E."/>
            <person name="Udall J.A."/>
            <person name="Elzinga D.E."/>
            <person name="Hermansen R.A."/>
            <person name="Bodily P.M."/>
            <person name="Hart A.A."/>
            <person name="Coleman C.E."/>
        </authorList>
    </citation>
    <scope>NUCLEOTIDE SEQUENCE [LARGE SCALE GENOMIC DNA]</scope>
    <source>
        <strain evidence="1 2">CCB06</strain>
        <tissue evidence="1">Mycelium</tissue>
    </source>
</reference>
<protein>
    <submittedName>
        <fullName evidence="1">Geranylgeranyl pyrophosphate synthetase</fullName>
    </submittedName>
</protein>
<gene>
    <name evidence="1" type="ORF">GMOD_00000031</name>
</gene>
<dbReference type="OrthoDB" id="420564at2759"/>
<dbReference type="AlphaFoldDB" id="A0A3M7M6I2"/>
<proteinExistence type="predicted"/>
<dbReference type="PANTHER" id="PTHR35179:SF1">
    <property type="entry name" value="INTEGRAL MEMBRANE PROTEIN"/>
    <property type="match status" value="1"/>
</dbReference>
<evidence type="ECO:0000313" key="2">
    <source>
        <dbReference type="Proteomes" id="UP000265663"/>
    </source>
</evidence>
<evidence type="ECO:0000313" key="1">
    <source>
        <dbReference type="EMBL" id="RMZ70000.1"/>
    </source>
</evidence>
<dbReference type="Proteomes" id="UP000265663">
    <property type="component" value="Unassembled WGS sequence"/>
</dbReference>
<keyword evidence="2" id="KW-1185">Reference proteome</keyword>
<dbReference type="PANTHER" id="PTHR35179">
    <property type="entry name" value="PROTEIN CBG02620"/>
    <property type="match status" value="1"/>
</dbReference>
<name>A0A3M7M6I2_9PLEO</name>
<dbReference type="EMBL" id="KE747824">
    <property type="protein sequence ID" value="RMZ70000.1"/>
    <property type="molecule type" value="Genomic_DNA"/>
</dbReference>
<sequence length="305" mass="34114">MLTYMSLLAKNFPKRSQSVSEQEYTLLCSYSWKERTGVPTIYVPGAPPLLTKPTKPKLLSEDNGKHCTDQNVYKSPSHPFEPAFQAIAVMNPDYRFDDIDSVLQGPASQAFVMSFHVVGNTLIVGRRMKSPTTQVDPDLEDAEGHHRVFSYGFGVLKVAVQLEVDSYICDNAEILEDSVFEGQKVVLSKTMSHAAHTAICYDSPQLTTVILAGKVVPHKRTIELKKEKYITREEFPKSYAGNADYQMGLQKLAWLLAELKDVVKKKSQDGAAVLFCLGKGNPLEVHPMQKHVPALPAEVVRRFWT</sequence>